<dbReference type="InterPro" id="IPR052021">
    <property type="entry name" value="Type-I_RS_S_subunit"/>
</dbReference>
<comment type="similarity">
    <text evidence="1">Belongs to the type-I restriction system S methylase family.</text>
</comment>
<keyword evidence="5" id="KW-0540">Nuclease</keyword>
<keyword evidence="5" id="KW-0255">Endonuclease</keyword>
<dbReference type="Proteomes" id="UP001596162">
    <property type="component" value="Unassembled WGS sequence"/>
</dbReference>
<name>A0ABW0C1V9_9FLAO</name>
<dbReference type="PANTHER" id="PTHR30408:SF12">
    <property type="entry name" value="TYPE I RESTRICTION ENZYME MJAVIII SPECIFICITY SUBUNIT"/>
    <property type="match status" value="1"/>
</dbReference>
<organism evidence="5 6">
    <name type="scientific">Bizionia hallyeonensis</name>
    <dbReference type="NCBI Taxonomy" id="1123757"/>
    <lineage>
        <taxon>Bacteria</taxon>
        <taxon>Pseudomonadati</taxon>
        <taxon>Bacteroidota</taxon>
        <taxon>Flavobacteriia</taxon>
        <taxon>Flavobacteriales</taxon>
        <taxon>Flavobacteriaceae</taxon>
        <taxon>Bizionia</taxon>
    </lineage>
</organism>
<accession>A0ABW0C1V9</accession>
<dbReference type="Gene3D" id="3.90.220.20">
    <property type="entry name" value="DNA methylase specificity domains"/>
    <property type="match status" value="2"/>
</dbReference>
<evidence type="ECO:0000256" key="2">
    <source>
        <dbReference type="ARBA" id="ARBA00022747"/>
    </source>
</evidence>
<evidence type="ECO:0000256" key="1">
    <source>
        <dbReference type="ARBA" id="ARBA00010923"/>
    </source>
</evidence>
<proteinExistence type="inferred from homology"/>
<protein>
    <submittedName>
        <fullName evidence="5">Restriction endonuclease subunit S</fullName>
    </submittedName>
</protein>
<dbReference type="InterPro" id="IPR000055">
    <property type="entry name" value="Restrct_endonuc_typeI_TRD"/>
</dbReference>
<dbReference type="GO" id="GO:0004519">
    <property type="term" value="F:endonuclease activity"/>
    <property type="evidence" value="ECO:0007669"/>
    <property type="project" value="UniProtKB-KW"/>
</dbReference>
<feature type="domain" description="Type I restriction modification DNA specificity" evidence="4">
    <location>
        <begin position="77"/>
        <end position="201"/>
    </location>
</feature>
<sequence>MKTYDAYKESDILGVNKVPKDWKVVNFRYLIDVLTDFTANGSFGDLAKNVNYLEEGVSRLVRLTDLRADFKNKGIYLNEASHNYLKKSELFGGEILLANVGAYAGLAWIYEGIEGKASLGPNMFLLKFKDVLDKRFAYISLTSFYLHSQLLDKATSSAQPKLNKEDVKSCVFILPTLKEQTQIANYLDHKTAIIDALIEKKELLIQKLQAQRQAIINEAVTKGLNPNAKMKDSGIEWLGEIPKHWAAKRLKFIFKIQKRIAGELGYDILSVTQRGLKVKDISNYKGQFSMDYSKYQIVNEGDFVMNHMDLLTGYIDISKQTGVTSPDYRVFELIEEKCNPQYFLYISQLCYKEKIFYSHGQGVSQLGRWRLQAKEFNNMTFPFPSFEEQKEIADYISLNTKIMDKVLVETEKSIKKLKAYRQSIISEAVTGKIDVRDWQQKKIN</sequence>
<evidence type="ECO:0000313" key="5">
    <source>
        <dbReference type="EMBL" id="MFC5193756.1"/>
    </source>
</evidence>
<dbReference type="PANTHER" id="PTHR30408">
    <property type="entry name" value="TYPE-1 RESTRICTION ENZYME ECOKI SPECIFICITY PROTEIN"/>
    <property type="match status" value="1"/>
</dbReference>
<evidence type="ECO:0000313" key="6">
    <source>
        <dbReference type="Proteomes" id="UP001596162"/>
    </source>
</evidence>
<keyword evidence="6" id="KW-1185">Reference proteome</keyword>
<dbReference type="Gene3D" id="1.10.287.1120">
    <property type="entry name" value="Bipartite methylase S protein"/>
    <property type="match status" value="1"/>
</dbReference>
<gene>
    <name evidence="5" type="ORF">ACFPH8_00305</name>
</gene>
<dbReference type="InterPro" id="IPR044946">
    <property type="entry name" value="Restrct_endonuc_typeI_TRD_sf"/>
</dbReference>
<dbReference type="Pfam" id="PF01420">
    <property type="entry name" value="Methylase_S"/>
    <property type="match status" value="2"/>
</dbReference>
<feature type="domain" description="Type I restriction modification DNA specificity" evidence="4">
    <location>
        <begin position="283"/>
        <end position="397"/>
    </location>
</feature>
<reference evidence="6" key="1">
    <citation type="journal article" date="2019" name="Int. J. Syst. Evol. Microbiol.">
        <title>The Global Catalogue of Microorganisms (GCM) 10K type strain sequencing project: providing services to taxonomists for standard genome sequencing and annotation.</title>
        <authorList>
            <consortium name="The Broad Institute Genomics Platform"/>
            <consortium name="The Broad Institute Genome Sequencing Center for Infectious Disease"/>
            <person name="Wu L."/>
            <person name="Ma J."/>
        </authorList>
    </citation>
    <scope>NUCLEOTIDE SEQUENCE [LARGE SCALE GENOMIC DNA]</scope>
    <source>
        <strain evidence="6">JCM 17978</strain>
    </source>
</reference>
<evidence type="ECO:0000259" key="4">
    <source>
        <dbReference type="Pfam" id="PF01420"/>
    </source>
</evidence>
<keyword evidence="3" id="KW-0238">DNA-binding</keyword>
<dbReference type="RefSeq" id="WP_376857936.1">
    <property type="nucleotide sequence ID" value="NZ_JBHSLA010000001.1"/>
</dbReference>
<dbReference type="EMBL" id="JBHSLA010000001">
    <property type="protein sequence ID" value="MFC5193756.1"/>
    <property type="molecule type" value="Genomic_DNA"/>
</dbReference>
<evidence type="ECO:0000256" key="3">
    <source>
        <dbReference type="ARBA" id="ARBA00023125"/>
    </source>
</evidence>
<comment type="caution">
    <text evidence="5">The sequence shown here is derived from an EMBL/GenBank/DDBJ whole genome shotgun (WGS) entry which is preliminary data.</text>
</comment>
<dbReference type="SUPFAM" id="SSF116734">
    <property type="entry name" value="DNA methylase specificity domain"/>
    <property type="match status" value="2"/>
</dbReference>
<keyword evidence="5" id="KW-0378">Hydrolase</keyword>
<keyword evidence="2" id="KW-0680">Restriction system</keyword>